<keyword evidence="12" id="KW-0539">Nucleus</keyword>
<evidence type="ECO:0000256" key="5">
    <source>
        <dbReference type="ARBA" id="ARBA00022676"/>
    </source>
</evidence>
<evidence type="ECO:0000256" key="4">
    <source>
        <dbReference type="ARBA" id="ARBA00022588"/>
    </source>
</evidence>
<dbReference type="FunFam" id="3.40.220.10:FF:000010">
    <property type="entry name" value="Poly [ADP-ribose] polymerase"/>
    <property type="match status" value="1"/>
</dbReference>
<name>A0A8C2VEI9_CHILA</name>
<reference evidence="16" key="1">
    <citation type="submission" date="2025-08" db="UniProtKB">
        <authorList>
            <consortium name="Ensembl"/>
        </authorList>
    </citation>
    <scope>IDENTIFICATION</scope>
</reference>
<dbReference type="GO" id="GO:0000077">
    <property type="term" value="P:DNA damage checkpoint signaling"/>
    <property type="evidence" value="ECO:0007669"/>
    <property type="project" value="Ensembl"/>
</dbReference>
<dbReference type="GO" id="GO:0097677">
    <property type="term" value="F:STAT family protein binding"/>
    <property type="evidence" value="ECO:0007669"/>
    <property type="project" value="Ensembl"/>
</dbReference>
<dbReference type="CDD" id="cd02907">
    <property type="entry name" value="Macro_Af1521_BAL-like"/>
    <property type="match status" value="1"/>
</dbReference>
<evidence type="ECO:0000256" key="12">
    <source>
        <dbReference type="ARBA" id="ARBA00023242"/>
    </source>
</evidence>
<dbReference type="GO" id="GO:0090734">
    <property type="term" value="C:site of DNA damage"/>
    <property type="evidence" value="ECO:0007669"/>
    <property type="project" value="Ensembl"/>
</dbReference>
<evidence type="ECO:0000313" key="16">
    <source>
        <dbReference type="Ensembl" id="ENSCLAP00000014412.1"/>
    </source>
</evidence>
<keyword evidence="3" id="KW-0963">Cytoplasm</keyword>
<dbReference type="Gene3D" id="3.40.220.10">
    <property type="entry name" value="Leucine Aminopeptidase, subunit E, domain 1"/>
    <property type="match status" value="2"/>
</dbReference>
<evidence type="ECO:0000256" key="2">
    <source>
        <dbReference type="ARBA" id="ARBA00004496"/>
    </source>
</evidence>
<evidence type="ECO:0000256" key="6">
    <source>
        <dbReference type="ARBA" id="ARBA00022679"/>
    </source>
</evidence>
<evidence type="ECO:0000256" key="10">
    <source>
        <dbReference type="ARBA" id="ARBA00022859"/>
    </source>
</evidence>
<dbReference type="PROSITE" id="PS51059">
    <property type="entry name" value="PARP_CATALYTIC"/>
    <property type="match status" value="1"/>
</dbReference>
<evidence type="ECO:0000256" key="3">
    <source>
        <dbReference type="ARBA" id="ARBA00022490"/>
    </source>
</evidence>
<evidence type="ECO:0000256" key="8">
    <source>
        <dbReference type="ARBA" id="ARBA00022737"/>
    </source>
</evidence>
<dbReference type="Proteomes" id="UP000694398">
    <property type="component" value="Unassembled WGS sequence"/>
</dbReference>
<gene>
    <name evidence="16" type="primary">PARP9</name>
</gene>
<evidence type="ECO:0000256" key="1">
    <source>
        <dbReference type="ARBA" id="ARBA00004123"/>
    </source>
</evidence>
<dbReference type="GO" id="GO:0010608">
    <property type="term" value="P:post-transcriptional regulation of gene expression"/>
    <property type="evidence" value="ECO:0007669"/>
    <property type="project" value="Ensembl"/>
</dbReference>
<dbReference type="PANTHER" id="PTHR14453">
    <property type="entry name" value="PARP/ZINC FINGER CCCH TYPE DOMAIN CONTAINING PROTEIN"/>
    <property type="match status" value="1"/>
</dbReference>
<protein>
    <submittedName>
        <fullName evidence="16">Poly(ADP-ribose) polymerase family member 9</fullName>
    </submittedName>
</protein>
<sequence length="822" mass="91344">MAFSMGAGAASSSEKSATDFVKSFNRQIPINHSDFTILESQESRLYAVLLAKFGCLSTLIAPALQGNSQPLAQEVFRKRLIPGLELSVWKDDLTRHAVDAVVNAANEFLVHGGGLAGALVRAGGHEIQVESTATVAARGRIPSGEIAITGAGRLPCNLIIHAVGPQWQATDPQGCIHKLKCAIFNILHFVSYEKSIKTVAIPALSSGIFQFPLDLCTETILETIACYLHENQMVGNLKEIHLVSNEDPTVASFKTASEAFLGKNELGAWMSQETTPPVNILTVQGLTLQIVLGRIEQQMTEVIVNSVNPYDLRGGPLSTSILQKAGNELEWELTEQLGKPTSDSQSVLVTKGFELSCQNVFHILWDPKYRHLTLKKAVNECLEKCLELNITSISFPALGTGNIGMPKNTVAEIMFAEVLKFAKDHSKKKLTVKFVIFPGDLGTYTAFSAEMAKNSKMLSLNNHSVSHQCPREEQRENGLKNECPRIDLRGLNLEENYEAEAWIRKILTSQDQHVIENNHILYLGKKEHDFLSDLQTTSSVSISEVISVEKAKLEIKGAQDACIEVVLNIEHMLCDVQEEIARKKEQSLRSFSGQRTDQQGKPQDEMKEVGILFLRFQAIVTQELQDQRKQFEKYGLQVIKVEEIDNKVLMHAFQRKKKMMEERTHREPVSHRLFQQVPRQFCNVVCRVGFQRLYSVPCDPKYGAGIYFTRNLKKLADKAKKTSATDKLIYVFEAEVLVGSFCQGHPLHIVPPPLSPGAIGAYDSVVDNMSSPETFVIFSSTQAMPQYLWTCTQDPVWSKEYSSEPGAFNSSLLKFPGGSSVD</sequence>
<accession>A0A8C2VEI9</accession>
<evidence type="ECO:0000256" key="13">
    <source>
        <dbReference type="ARBA" id="ARBA00024347"/>
    </source>
</evidence>
<dbReference type="GO" id="GO:0003714">
    <property type="term" value="F:transcription corepressor activity"/>
    <property type="evidence" value="ECO:0007669"/>
    <property type="project" value="Ensembl"/>
</dbReference>
<keyword evidence="5" id="KW-0328">Glycosyltransferase</keyword>
<dbReference type="RefSeq" id="XP_013370550.1">
    <property type="nucleotide sequence ID" value="XM_013515096.1"/>
</dbReference>
<evidence type="ECO:0000259" key="15">
    <source>
        <dbReference type="PROSITE" id="PS51154"/>
    </source>
</evidence>
<dbReference type="GO" id="GO:0032991">
    <property type="term" value="C:protein-containing complex"/>
    <property type="evidence" value="ECO:0007669"/>
    <property type="project" value="Ensembl"/>
</dbReference>
<dbReference type="GO" id="GO:0004857">
    <property type="term" value="F:enzyme inhibitor activity"/>
    <property type="evidence" value="ECO:0007669"/>
    <property type="project" value="Ensembl"/>
</dbReference>
<dbReference type="GO" id="GO:0006302">
    <property type="term" value="P:double-strand break repair"/>
    <property type="evidence" value="ECO:0007669"/>
    <property type="project" value="Ensembl"/>
</dbReference>
<dbReference type="GO" id="GO:0010629">
    <property type="term" value="P:negative regulation of gene expression"/>
    <property type="evidence" value="ECO:0007669"/>
    <property type="project" value="Ensembl"/>
</dbReference>
<dbReference type="RefSeq" id="XP_013370548.1">
    <property type="nucleotide sequence ID" value="XM_013515094.1"/>
</dbReference>
<dbReference type="InterPro" id="IPR043472">
    <property type="entry name" value="Macro_dom-like"/>
</dbReference>
<dbReference type="Pfam" id="PF01661">
    <property type="entry name" value="Macro"/>
    <property type="match status" value="2"/>
</dbReference>
<dbReference type="InterPro" id="IPR052056">
    <property type="entry name" value="Mono-ARTD/PARP"/>
</dbReference>
<dbReference type="CTD" id="83666"/>
<keyword evidence="7" id="KW-0548">Nucleotidyltransferase</keyword>
<feature type="domain" description="PARP catalytic" evidence="14">
    <location>
        <begin position="597"/>
        <end position="810"/>
    </location>
</feature>
<dbReference type="RefSeq" id="XP_013370549.1">
    <property type="nucleotide sequence ID" value="XM_013515095.1"/>
</dbReference>
<dbReference type="OrthoDB" id="6133115at2759"/>
<dbReference type="GO" id="GO:0044389">
    <property type="term" value="F:ubiquitin-like protein ligase binding"/>
    <property type="evidence" value="ECO:0007669"/>
    <property type="project" value="Ensembl"/>
</dbReference>
<comment type="subcellular location">
    <subcellularLocation>
        <location evidence="2">Cytoplasm</location>
    </subcellularLocation>
    <subcellularLocation>
        <location evidence="1">Nucleus</location>
    </subcellularLocation>
</comment>
<dbReference type="GO" id="GO:0060335">
    <property type="term" value="P:positive regulation of type II interferon-mediated signaling pathway"/>
    <property type="evidence" value="ECO:0007669"/>
    <property type="project" value="Ensembl"/>
</dbReference>
<dbReference type="GO" id="GO:0045087">
    <property type="term" value="P:innate immune response"/>
    <property type="evidence" value="ECO:0007669"/>
    <property type="project" value="UniProtKB-KW"/>
</dbReference>
<dbReference type="GO" id="GO:0042393">
    <property type="term" value="F:histone binding"/>
    <property type="evidence" value="ECO:0007669"/>
    <property type="project" value="Ensembl"/>
</dbReference>
<evidence type="ECO:0000256" key="7">
    <source>
        <dbReference type="ARBA" id="ARBA00022695"/>
    </source>
</evidence>
<dbReference type="SUPFAM" id="SSF52949">
    <property type="entry name" value="Macro domain-like"/>
    <property type="match status" value="2"/>
</dbReference>
<keyword evidence="10" id="KW-0391">Immunity</keyword>
<dbReference type="GO" id="GO:0003950">
    <property type="term" value="F:NAD+ poly-ADP-ribosyltransferase activity"/>
    <property type="evidence" value="ECO:0007669"/>
    <property type="project" value="Ensembl"/>
</dbReference>
<keyword evidence="4" id="KW-0399">Innate immunity</keyword>
<dbReference type="GO" id="GO:1900182">
    <property type="term" value="P:positive regulation of protein localization to nucleus"/>
    <property type="evidence" value="ECO:0007669"/>
    <property type="project" value="Ensembl"/>
</dbReference>
<dbReference type="SMART" id="SM00506">
    <property type="entry name" value="A1pp"/>
    <property type="match status" value="2"/>
</dbReference>
<keyword evidence="11" id="KW-0520">NAD</keyword>
<dbReference type="GO" id="GO:0000122">
    <property type="term" value="P:negative regulation of transcription by RNA polymerase II"/>
    <property type="evidence" value="ECO:0007669"/>
    <property type="project" value="Ensembl"/>
</dbReference>
<dbReference type="GO" id="GO:0002230">
    <property type="term" value="P:positive regulation of defense response to virus by host"/>
    <property type="evidence" value="ECO:0007669"/>
    <property type="project" value="Ensembl"/>
</dbReference>
<dbReference type="GO" id="GO:0072570">
    <property type="term" value="F:ADP-D-ribose binding"/>
    <property type="evidence" value="ECO:0007669"/>
    <property type="project" value="Ensembl"/>
</dbReference>
<dbReference type="GO" id="GO:0005654">
    <property type="term" value="C:nucleoplasm"/>
    <property type="evidence" value="ECO:0007669"/>
    <property type="project" value="Ensembl"/>
</dbReference>
<evidence type="ECO:0000259" key="14">
    <source>
        <dbReference type="PROSITE" id="PS51059"/>
    </source>
</evidence>
<keyword evidence="9" id="KW-0013">ADP-ribosylation</keyword>
<dbReference type="GO" id="GO:0005739">
    <property type="term" value="C:mitochondrion"/>
    <property type="evidence" value="ECO:0007669"/>
    <property type="project" value="Ensembl"/>
</dbReference>
<dbReference type="AlphaFoldDB" id="A0A8C2VEI9"/>
<dbReference type="GeneID" id="102011564"/>
<reference evidence="16" key="2">
    <citation type="submission" date="2025-09" db="UniProtKB">
        <authorList>
            <consortium name="Ensembl"/>
        </authorList>
    </citation>
    <scope>IDENTIFICATION</scope>
</reference>
<feature type="domain" description="Macro" evidence="15">
    <location>
        <begin position="275"/>
        <end position="455"/>
    </location>
</feature>
<dbReference type="GO" id="GO:0005829">
    <property type="term" value="C:cytosol"/>
    <property type="evidence" value="ECO:0007669"/>
    <property type="project" value="Ensembl"/>
</dbReference>
<dbReference type="GO" id="GO:0140802">
    <property type="term" value="F:NAD+-protein-C-terminal glycine ADP-ribosyltransferase activity"/>
    <property type="evidence" value="ECO:0007669"/>
    <property type="project" value="Ensembl"/>
</dbReference>
<dbReference type="InterPro" id="IPR012317">
    <property type="entry name" value="Poly(ADP-ribose)pol_cat_dom"/>
</dbReference>
<evidence type="ECO:0000256" key="9">
    <source>
        <dbReference type="ARBA" id="ARBA00022765"/>
    </source>
</evidence>
<evidence type="ECO:0000313" key="17">
    <source>
        <dbReference type="Proteomes" id="UP000694398"/>
    </source>
</evidence>
<proteinExistence type="inferred from homology"/>
<dbReference type="OMA" id="CTQIIVE"/>
<dbReference type="SUPFAM" id="SSF56399">
    <property type="entry name" value="ADP-ribosylation"/>
    <property type="match status" value="1"/>
</dbReference>
<dbReference type="CDD" id="cd01439">
    <property type="entry name" value="TCCD_inducible_PARP_like"/>
    <property type="match status" value="1"/>
</dbReference>
<dbReference type="CDD" id="cd02903">
    <property type="entry name" value="Macro_BAL-like"/>
    <property type="match status" value="1"/>
</dbReference>
<dbReference type="GO" id="GO:0045893">
    <property type="term" value="P:positive regulation of DNA-templated transcription"/>
    <property type="evidence" value="ECO:0007669"/>
    <property type="project" value="Ensembl"/>
</dbReference>
<dbReference type="GeneTree" id="ENSGT00940000158837"/>
<keyword evidence="6" id="KW-0808">Transferase</keyword>
<dbReference type="InterPro" id="IPR002589">
    <property type="entry name" value="Macro_dom"/>
</dbReference>
<dbReference type="PROSITE" id="PS51154">
    <property type="entry name" value="MACRO"/>
    <property type="match status" value="2"/>
</dbReference>
<keyword evidence="8" id="KW-0677">Repeat</keyword>
<dbReference type="GO" id="GO:0016779">
    <property type="term" value="F:nucleotidyltransferase activity"/>
    <property type="evidence" value="ECO:0007669"/>
    <property type="project" value="UniProtKB-KW"/>
</dbReference>
<dbReference type="Gene3D" id="3.90.228.10">
    <property type="match status" value="1"/>
</dbReference>
<dbReference type="PANTHER" id="PTHR14453:SF70">
    <property type="entry name" value="PROTEIN MONO-ADP-RIBOSYLTRANSFERASE PARP9"/>
    <property type="match status" value="1"/>
</dbReference>
<dbReference type="Ensembl" id="ENSCLAT00000014570.1">
    <property type="protein sequence ID" value="ENSCLAP00000014412.1"/>
    <property type="gene ID" value="ENSCLAG00000009939.1"/>
</dbReference>
<evidence type="ECO:0000256" key="11">
    <source>
        <dbReference type="ARBA" id="ARBA00023027"/>
    </source>
</evidence>
<organism evidence="16 17">
    <name type="scientific">Chinchilla lanigera</name>
    <name type="common">Long-tailed chinchilla</name>
    <name type="synonym">Chinchilla villidera</name>
    <dbReference type="NCBI Taxonomy" id="34839"/>
    <lineage>
        <taxon>Eukaryota</taxon>
        <taxon>Metazoa</taxon>
        <taxon>Chordata</taxon>
        <taxon>Craniata</taxon>
        <taxon>Vertebrata</taxon>
        <taxon>Euteleostomi</taxon>
        <taxon>Mammalia</taxon>
        <taxon>Eutheria</taxon>
        <taxon>Euarchontoglires</taxon>
        <taxon>Glires</taxon>
        <taxon>Rodentia</taxon>
        <taxon>Hystricomorpha</taxon>
        <taxon>Chinchillidae</taxon>
        <taxon>Chinchilla</taxon>
    </lineage>
</organism>
<keyword evidence="17" id="KW-1185">Reference proteome</keyword>
<comment type="similarity">
    <text evidence="13">Belongs to the ARTD/PARP family.</text>
</comment>
<dbReference type="GO" id="GO:0070212">
    <property type="term" value="P:protein poly-ADP-ribosylation"/>
    <property type="evidence" value="ECO:0007669"/>
    <property type="project" value="TreeGrafter"/>
</dbReference>
<feature type="domain" description="Macro" evidence="15">
    <location>
        <begin position="73"/>
        <end position="261"/>
    </location>
</feature>